<protein>
    <submittedName>
        <fullName evidence="1">Uncharacterized protein</fullName>
    </submittedName>
</protein>
<name>A0A9D9INU3_9BACT</name>
<comment type="caution">
    <text evidence="1">The sequence shown here is derived from an EMBL/GenBank/DDBJ whole genome shotgun (WGS) entry which is preliminary data.</text>
</comment>
<evidence type="ECO:0000313" key="2">
    <source>
        <dbReference type="Proteomes" id="UP000823598"/>
    </source>
</evidence>
<organism evidence="1 2">
    <name type="scientific">Candidatus Limisoma faecipullorum</name>
    <dbReference type="NCBI Taxonomy" id="2840854"/>
    <lineage>
        <taxon>Bacteria</taxon>
        <taxon>Pseudomonadati</taxon>
        <taxon>Bacteroidota</taxon>
        <taxon>Bacteroidia</taxon>
        <taxon>Bacteroidales</taxon>
        <taxon>Candidatus Limisoma</taxon>
    </lineage>
</organism>
<accession>A0A9D9INU3</accession>
<reference evidence="1" key="2">
    <citation type="journal article" date="2021" name="PeerJ">
        <title>Extensive microbial diversity within the chicken gut microbiome revealed by metagenomics and culture.</title>
        <authorList>
            <person name="Gilroy R."/>
            <person name="Ravi A."/>
            <person name="Getino M."/>
            <person name="Pursley I."/>
            <person name="Horton D.L."/>
            <person name="Alikhan N.F."/>
            <person name="Baker D."/>
            <person name="Gharbi K."/>
            <person name="Hall N."/>
            <person name="Watson M."/>
            <person name="Adriaenssens E.M."/>
            <person name="Foster-Nyarko E."/>
            <person name="Jarju S."/>
            <person name="Secka A."/>
            <person name="Antonio M."/>
            <person name="Oren A."/>
            <person name="Chaudhuri R.R."/>
            <person name="La Ragione R."/>
            <person name="Hildebrand F."/>
            <person name="Pallen M.J."/>
        </authorList>
    </citation>
    <scope>NUCLEOTIDE SEQUENCE</scope>
    <source>
        <strain evidence="1">6919</strain>
    </source>
</reference>
<proteinExistence type="predicted"/>
<dbReference type="EMBL" id="JADIMC010000007">
    <property type="protein sequence ID" value="MBO8475416.1"/>
    <property type="molecule type" value="Genomic_DNA"/>
</dbReference>
<sequence length="85" mass="10238">MDSAEYYIKRSKNNDSYYSRADYENLMSKLEEKRGDYRQSLIHSRNYARLLDTTESAIRKRKSRLKNDRLQADGFETLEEYIESI</sequence>
<gene>
    <name evidence="1" type="ORF">IAB88_00300</name>
</gene>
<dbReference type="AlphaFoldDB" id="A0A9D9INU3"/>
<reference evidence="1" key="1">
    <citation type="submission" date="2020-10" db="EMBL/GenBank/DDBJ databases">
        <authorList>
            <person name="Gilroy R."/>
        </authorList>
    </citation>
    <scope>NUCLEOTIDE SEQUENCE</scope>
    <source>
        <strain evidence="1">6919</strain>
    </source>
</reference>
<evidence type="ECO:0000313" key="1">
    <source>
        <dbReference type="EMBL" id="MBO8475416.1"/>
    </source>
</evidence>
<dbReference type="Proteomes" id="UP000823598">
    <property type="component" value="Unassembled WGS sequence"/>
</dbReference>